<reference evidence="2 3" key="1">
    <citation type="submission" date="2020-08" db="EMBL/GenBank/DDBJ databases">
        <title>Genomic Encyclopedia of Type Strains, Phase IV (KMG-IV): sequencing the most valuable type-strain genomes for metagenomic binning, comparative biology and taxonomic classification.</title>
        <authorList>
            <person name="Goeker M."/>
        </authorList>
    </citation>
    <scope>NUCLEOTIDE SEQUENCE [LARGE SCALE GENOMIC DNA]</scope>
    <source>
        <strain evidence="2 3">DSM 105137</strain>
    </source>
</reference>
<feature type="chain" id="PRO_5032383102" description="Peptidyl-prolyl cis-trans isomerase" evidence="1">
    <location>
        <begin position="23"/>
        <end position="285"/>
    </location>
</feature>
<dbReference type="PROSITE" id="PS51257">
    <property type="entry name" value="PROKAR_LIPOPROTEIN"/>
    <property type="match status" value="1"/>
</dbReference>
<evidence type="ECO:0000256" key="1">
    <source>
        <dbReference type="SAM" id="SignalP"/>
    </source>
</evidence>
<comment type="caution">
    <text evidence="2">The sequence shown here is derived from an EMBL/GenBank/DDBJ whole genome shotgun (WGS) entry which is preliminary data.</text>
</comment>
<keyword evidence="3" id="KW-1185">Reference proteome</keyword>
<dbReference type="RefSeq" id="WP_183495575.1">
    <property type="nucleotide sequence ID" value="NZ_JACIFF010000004.1"/>
</dbReference>
<evidence type="ECO:0000313" key="2">
    <source>
        <dbReference type="EMBL" id="MBB4079325.1"/>
    </source>
</evidence>
<accession>A0A840E6S7</accession>
<evidence type="ECO:0000313" key="3">
    <source>
        <dbReference type="Proteomes" id="UP000576209"/>
    </source>
</evidence>
<dbReference type="Proteomes" id="UP000576209">
    <property type="component" value="Unassembled WGS sequence"/>
</dbReference>
<gene>
    <name evidence="2" type="ORF">GGR28_001945</name>
</gene>
<name>A0A840E6S7_9BACT</name>
<feature type="signal peptide" evidence="1">
    <location>
        <begin position="1"/>
        <end position="22"/>
    </location>
</feature>
<dbReference type="AlphaFoldDB" id="A0A840E6S7"/>
<protein>
    <recommendedName>
        <fullName evidence="4">Peptidyl-prolyl cis-trans isomerase</fullName>
    </recommendedName>
</protein>
<proteinExistence type="predicted"/>
<evidence type="ECO:0008006" key="4">
    <source>
        <dbReference type="Google" id="ProtNLM"/>
    </source>
</evidence>
<sequence>MKSSYWGATAVLFLLVLSCAEAPIKDSTDPVLARVHQRELRLSEMEGMFPERATAADSAMIVEAFVNRWARDAVLLWESEQNAPSDLNLDRLVRDYRASLVRSSYEEQLVSTRLDSAIGQAELEEFYEASKEQYQLEKPIVRCLFIRVPYPTPEEEALQDLWNNGKPQDTAALADYSRKYAEVALLSDSTWYSLEEVAAQLPEGTLTADNVNSKREFSQLDGTNRYYFRLFELKPRREIAPLSYVVNQARRAILHGRKREVLERAREEIFERELRRNNIEFFTNR</sequence>
<dbReference type="EMBL" id="JACIFF010000004">
    <property type="protein sequence ID" value="MBB4079325.1"/>
    <property type="molecule type" value="Genomic_DNA"/>
</dbReference>
<keyword evidence="1" id="KW-0732">Signal</keyword>
<organism evidence="2 3">
    <name type="scientific">Neolewinella aquimaris</name>
    <dbReference type="NCBI Taxonomy" id="1835722"/>
    <lineage>
        <taxon>Bacteria</taxon>
        <taxon>Pseudomonadati</taxon>
        <taxon>Bacteroidota</taxon>
        <taxon>Saprospiria</taxon>
        <taxon>Saprospirales</taxon>
        <taxon>Lewinellaceae</taxon>
        <taxon>Neolewinella</taxon>
    </lineage>
</organism>